<feature type="compositionally biased region" description="Polar residues" evidence="1">
    <location>
        <begin position="35"/>
        <end position="51"/>
    </location>
</feature>
<name>A0A4T0WXI1_9ASCO</name>
<organism evidence="2 3">
    <name type="scientific">Pichia inconspicua</name>
    <dbReference type="NCBI Taxonomy" id="52247"/>
    <lineage>
        <taxon>Eukaryota</taxon>
        <taxon>Fungi</taxon>
        <taxon>Dikarya</taxon>
        <taxon>Ascomycota</taxon>
        <taxon>Saccharomycotina</taxon>
        <taxon>Pichiomycetes</taxon>
        <taxon>Pichiales</taxon>
        <taxon>Pichiaceae</taxon>
        <taxon>Pichia</taxon>
    </lineage>
</organism>
<dbReference type="OrthoDB" id="303614at2759"/>
<evidence type="ECO:0000256" key="1">
    <source>
        <dbReference type="SAM" id="MobiDB-lite"/>
    </source>
</evidence>
<dbReference type="Proteomes" id="UP000307173">
    <property type="component" value="Unassembled WGS sequence"/>
</dbReference>
<sequence>MSYSSIERTYNYKHSVSSKLYESNSPARRLRNKPKSSSITRYFSDSQKPNSDSTILKLISETSTDTAPVPLAKEIFYDLYSMGSTNLSNMVQPPCVENIAFLKAPESYNEILRLNSVERYMNLPHWGKTKRFSALIKKMRSLFNVSGAAISLIDTRSQICKFEEGYGFRDCSRQISIDSHTILSHEYFTLLDASKDWRFKSNPLVKDIPSIRYYLGVSLFSQDKQAIGVLSIFDRNPRKTFNKEVLTVLQTMSIEIMDYLNSNFKLKQSNSSLKTGRMLKSTCVAKTSVIDIEDKFQNRNKLLEQYGRATGGSMSNKGSVFERDGSGTSYNPSSNFKLTKYSLPYEDLIDLNVWNDLSKCVSFTKACFSLCNYLQQKLNYDCIYISNMKVSKPCWINIDLYPKDERIINVSDFKHVDAIQWEDERYKDEVELNSSRTHLNAITCSDKSVENTIRNNQCGCEFHNRVIRSNYGLEYHSSTKGLVYHSGYSLPFYKYGNKLIRKHRSNKIQESKNLELFFKSSCYLITCLNKKDSTISESEIGYVYGCVSLLRKIFLC</sequence>
<dbReference type="AlphaFoldDB" id="A0A4T0WXI1"/>
<dbReference type="SUPFAM" id="SSF55781">
    <property type="entry name" value="GAF domain-like"/>
    <property type="match status" value="1"/>
</dbReference>
<comment type="caution">
    <text evidence="2">The sequence shown here is derived from an EMBL/GenBank/DDBJ whole genome shotgun (WGS) entry which is preliminary data.</text>
</comment>
<evidence type="ECO:0000313" key="3">
    <source>
        <dbReference type="Proteomes" id="UP000307173"/>
    </source>
</evidence>
<keyword evidence="3" id="KW-1185">Reference proteome</keyword>
<protein>
    <recommendedName>
        <fullName evidence="4">GAF domain-containing protein</fullName>
    </recommendedName>
</protein>
<dbReference type="InterPro" id="IPR029016">
    <property type="entry name" value="GAF-like_dom_sf"/>
</dbReference>
<dbReference type="STRING" id="52247.A0A4T0WXI1"/>
<evidence type="ECO:0008006" key="4">
    <source>
        <dbReference type="Google" id="ProtNLM"/>
    </source>
</evidence>
<evidence type="ECO:0000313" key="2">
    <source>
        <dbReference type="EMBL" id="TID18159.1"/>
    </source>
</evidence>
<dbReference type="PANTHER" id="PTHR43102:SF2">
    <property type="entry name" value="GAF DOMAIN-CONTAINING PROTEIN"/>
    <property type="match status" value="1"/>
</dbReference>
<dbReference type="PANTHER" id="PTHR43102">
    <property type="entry name" value="SLR1143 PROTEIN"/>
    <property type="match status" value="1"/>
</dbReference>
<feature type="region of interest" description="Disordered" evidence="1">
    <location>
        <begin position="23"/>
        <end position="51"/>
    </location>
</feature>
<dbReference type="EMBL" id="SELW01000612">
    <property type="protein sequence ID" value="TID18159.1"/>
    <property type="molecule type" value="Genomic_DNA"/>
</dbReference>
<proteinExistence type="predicted"/>
<gene>
    <name evidence="2" type="ORF">CANINC_003900</name>
</gene>
<reference evidence="2 3" key="1">
    <citation type="journal article" date="2019" name="Front. Genet.">
        <title>Whole-Genome Sequencing of the Opportunistic Yeast Pathogen Candida inconspicua Uncovers Its Hybrid Origin.</title>
        <authorList>
            <person name="Mixao V."/>
            <person name="Hansen A.P."/>
            <person name="Saus E."/>
            <person name="Boekhout T."/>
            <person name="Lass-Florl C."/>
            <person name="Gabaldon T."/>
        </authorList>
    </citation>
    <scope>NUCLEOTIDE SEQUENCE [LARGE SCALE GENOMIC DNA]</scope>
    <source>
        <strain evidence="2 3">CBS 180</strain>
    </source>
</reference>
<accession>A0A4T0WXI1</accession>
<dbReference type="Gene3D" id="3.30.450.40">
    <property type="match status" value="1"/>
</dbReference>